<gene>
    <name evidence="1" type="ORF">DEBURN_LOCUS8748</name>
</gene>
<comment type="caution">
    <text evidence="1">The sequence shown here is derived from an EMBL/GenBank/DDBJ whole genome shotgun (WGS) entry which is preliminary data.</text>
</comment>
<reference evidence="1" key="1">
    <citation type="submission" date="2021-06" db="EMBL/GenBank/DDBJ databases">
        <authorList>
            <person name="Kallberg Y."/>
            <person name="Tangrot J."/>
            <person name="Rosling A."/>
        </authorList>
    </citation>
    <scope>NUCLEOTIDE SEQUENCE</scope>
    <source>
        <strain evidence="1">AZ414A</strain>
    </source>
</reference>
<dbReference type="AlphaFoldDB" id="A0A9N9C1V1"/>
<dbReference type="EMBL" id="CAJVPK010001389">
    <property type="protein sequence ID" value="CAG8584701.1"/>
    <property type="molecule type" value="Genomic_DNA"/>
</dbReference>
<dbReference type="InterPro" id="IPR027417">
    <property type="entry name" value="P-loop_NTPase"/>
</dbReference>
<dbReference type="OrthoDB" id="2428936at2759"/>
<proteinExistence type="predicted"/>
<keyword evidence="2" id="KW-1185">Reference proteome</keyword>
<sequence length="95" mass="10824">MTISKASIRKQFPLQNAFALTVHKVQGLTLPHVTTTIDKSIFAKDQAYIAMSCATSWENLCIINFNHKYLKSPRAALNEYKRLNTIHTKGFQNLQ</sequence>
<dbReference type="Proteomes" id="UP000789706">
    <property type="component" value="Unassembled WGS sequence"/>
</dbReference>
<dbReference type="Gene3D" id="3.40.50.300">
    <property type="entry name" value="P-loop containing nucleotide triphosphate hydrolases"/>
    <property type="match status" value="1"/>
</dbReference>
<dbReference type="PANTHER" id="PTHR47642">
    <property type="entry name" value="ATP-DEPENDENT DNA HELICASE"/>
    <property type="match status" value="1"/>
</dbReference>
<evidence type="ECO:0000313" key="1">
    <source>
        <dbReference type="EMBL" id="CAG8584701.1"/>
    </source>
</evidence>
<protein>
    <submittedName>
        <fullName evidence="1">4566_t:CDS:1</fullName>
    </submittedName>
</protein>
<dbReference type="SUPFAM" id="SSF52540">
    <property type="entry name" value="P-loop containing nucleoside triphosphate hydrolases"/>
    <property type="match status" value="1"/>
</dbReference>
<dbReference type="InterPro" id="IPR051055">
    <property type="entry name" value="PIF1_helicase"/>
</dbReference>
<organism evidence="1 2">
    <name type="scientific">Diversispora eburnea</name>
    <dbReference type="NCBI Taxonomy" id="1213867"/>
    <lineage>
        <taxon>Eukaryota</taxon>
        <taxon>Fungi</taxon>
        <taxon>Fungi incertae sedis</taxon>
        <taxon>Mucoromycota</taxon>
        <taxon>Glomeromycotina</taxon>
        <taxon>Glomeromycetes</taxon>
        <taxon>Diversisporales</taxon>
        <taxon>Diversisporaceae</taxon>
        <taxon>Diversispora</taxon>
    </lineage>
</organism>
<evidence type="ECO:0000313" key="2">
    <source>
        <dbReference type="Proteomes" id="UP000789706"/>
    </source>
</evidence>
<accession>A0A9N9C1V1</accession>
<name>A0A9N9C1V1_9GLOM</name>